<dbReference type="RefSeq" id="WP_157069201.1">
    <property type="nucleotide sequence ID" value="NZ_CP011125.1"/>
</dbReference>
<evidence type="ECO:0000256" key="1">
    <source>
        <dbReference type="SAM" id="MobiDB-lite"/>
    </source>
</evidence>
<reference evidence="3 4" key="1">
    <citation type="submission" date="2015-03" db="EMBL/GenBank/DDBJ databases">
        <title>Genome assembly of Sandaracinus amylolyticus DSM 53668.</title>
        <authorList>
            <person name="Sharma G."/>
            <person name="Subramanian S."/>
        </authorList>
    </citation>
    <scope>NUCLEOTIDE SEQUENCE [LARGE SCALE GENOMIC DNA]</scope>
    <source>
        <strain evidence="3 4">DSM 53668</strain>
    </source>
</reference>
<feature type="compositionally biased region" description="Basic and acidic residues" evidence="1">
    <location>
        <begin position="1"/>
        <end position="15"/>
    </location>
</feature>
<dbReference type="Gene3D" id="1.25.40.10">
    <property type="entry name" value="Tetratricopeptide repeat domain"/>
    <property type="match status" value="1"/>
</dbReference>
<dbReference type="SUPFAM" id="SSF48452">
    <property type="entry name" value="TPR-like"/>
    <property type="match status" value="1"/>
</dbReference>
<feature type="compositionally biased region" description="Gly residues" evidence="1">
    <location>
        <begin position="415"/>
        <end position="430"/>
    </location>
</feature>
<organism evidence="3 4">
    <name type="scientific">Sandaracinus amylolyticus</name>
    <dbReference type="NCBI Taxonomy" id="927083"/>
    <lineage>
        <taxon>Bacteria</taxon>
        <taxon>Pseudomonadati</taxon>
        <taxon>Myxococcota</taxon>
        <taxon>Polyangia</taxon>
        <taxon>Polyangiales</taxon>
        <taxon>Sandaracinaceae</taxon>
        <taxon>Sandaracinus</taxon>
    </lineage>
</organism>
<name>A0A0F6W3Z5_9BACT</name>
<feature type="region of interest" description="Disordered" evidence="1">
    <location>
        <begin position="411"/>
        <end position="430"/>
    </location>
</feature>
<feature type="compositionally biased region" description="Acidic residues" evidence="1">
    <location>
        <begin position="40"/>
        <end position="56"/>
    </location>
</feature>
<keyword evidence="2" id="KW-0472">Membrane</keyword>
<dbReference type="EMBL" id="CP011125">
    <property type="protein sequence ID" value="AKF06906.1"/>
    <property type="molecule type" value="Genomic_DNA"/>
</dbReference>
<evidence type="ECO:0000256" key="2">
    <source>
        <dbReference type="SAM" id="Phobius"/>
    </source>
</evidence>
<proteinExistence type="predicted"/>
<dbReference type="KEGG" id="samy:DB32_004055"/>
<evidence type="ECO:0000313" key="4">
    <source>
        <dbReference type="Proteomes" id="UP000034883"/>
    </source>
</evidence>
<dbReference type="STRING" id="927083.DB32_004055"/>
<protein>
    <submittedName>
        <fullName evidence="3">Putative lipoprotein</fullName>
    </submittedName>
</protein>
<keyword evidence="2" id="KW-0812">Transmembrane</keyword>
<accession>A0A0F6W3Z5</accession>
<feature type="region of interest" description="Disordered" evidence="1">
    <location>
        <begin position="371"/>
        <end position="402"/>
    </location>
</feature>
<keyword evidence="2" id="KW-1133">Transmembrane helix</keyword>
<feature type="region of interest" description="Disordered" evidence="1">
    <location>
        <begin position="100"/>
        <end position="120"/>
    </location>
</feature>
<keyword evidence="3" id="KW-0449">Lipoprotein</keyword>
<gene>
    <name evidence="3" type="ORF">DB32_004055</name>
</gene>
<sequence length="430" mass="44881">MPTEQQKDNEEREGGEPQTRSDGAEDDTSEETREASASTEDGEAGTGDEDEGEAEEAATASGVAPVSTAKKPAARSGSAGARLAAAKAAKAAKKAAKKAQLAAEGAPTDELAMTGGGAPAKAPEEVLKESAIGVAASKAGEWAQANRQIAVGIVGVLIVGALGWVGYSWWHASQAHAAGALLTEAVEIANAEVVREGEERPEPVEGREEERTFATREARAEAALEAYRRVLSEAGGSDAARWARLGEARALFDLGRNEDARGAYETALREAGGDPIVAWRALEGIGFTYEADQQWDQAIEQYQELRSIEDGAYEAPADYHIARMRIAKGERVEATTALRGLVERLREESSEGEPAFPYVMAQAEVRLRELDPGSASSSSPMMIGPEGAPGGSGGLPPGLEGIDPQILEQLRRQLGAGGAGEGAPGEGVPE</sequence>
<feature type="region of interest" description="Disordered" evidence="1">
    <location>
        <begin position="1"/>
        <end position="77"/>
    </location>
</feature>
<keyword evidence="4" id="KW-1185">Reference proteome</keyword>
<evidence type="ECO:0000313" key="3">
    <source>
        <dbReference type="EMBL" id="AKF06906.1"/>
    </source>
</evidence>
<dbReference type="InterPro" id="IPR011990">
    <property type="entry name" value="TPR-like_helical_dom_sf"/>
</dbReference>
<dbReference type="OrthoDB" id="5418121at2"/>
<dbReference type="AlphaFoldDB" id="A0A0F6W3Z5"/>
<feature type="compositionally biased region" description="Gly residues" evidence="1">
    <location>
        <begin position="387"/>
        <end position="396"/>
    </location>
</feature>
<feature type="transmembrane region" description="Helical" evidence="2">
    <location>
        <begin position="149"/>
        <end position="170"/>
    </location>
</feature>
<dbReference type="Proteomes" id="UP000034883">
    <property type="component" value="Chromosome"/>
</dbReference>